<feature type="compositionally biased region" description="Basic and acidic residues" evidence="1">
    <location>
        <begin position="572"/>
        <end position="581"/>
    </location>
</feature>
<organism evidence="2">
    <name type="scientific">Neospora caninum (strain Liverpool)</name>
    <dbReference type="NCBI Taxonomy" id="572307"/>
    <lineage>
        <taxon>Eukaryota</taxon>
        <taxon>Sar</taxon>
        <taxon>Alveolata</taxon>
        <taxon>Apicomplexa</taxon>
        <taxon>Conoidasida</taxon>
        <taxon>Coccidia</taxon>
        <taxon>Eucoccidiorida</taxon>
        <taxon>Eimeriorina</taxon>
        <taxon>Sarcocystidae</taxon>
        <taxon>Neospora</taxon>
    </lineage>
</organism>
<sequence>MAFACAGPREESSCPSDSSAGFSCFGPASLAFDLSSSLSPGCSSRVPPLLPSSLLDASSSLPPLWVGSPSSGSSLSPHLAGASFPCTYTASLPPEVSSPPLPLTPSANDSPQVCSSPCFSSSPHSAASPSPRGPASAFSSLSAPATPPAGFSPSGAGQAFPKHAPLSAAPTQPLPPSPLAFEEVRLLPFLCSRVYIEFNSDAALPPEVRLALRYPHGYEFPLPAKKAKVGKLEAKCKSEKDAEARAGSRREDAPKPSGNSAQAPAKEGKENERPEEAGRSTHALVPQKGPDPQSPLLSQGCGRLKGKSCLCAACRLARALEEASSLLRPFGLSIVKNASFFQQSEGLSSSSPKLASPACPSLSTLPPSFVLPPSHVHGASPENDAGLALVPYSPPPPFSSSLPLFSAFQASPSWPAASRPTDAATVVCTDPGKLFAPLAGASRCPRASSHSSPSPALPLDLLHEVVNEVKKALTSFVLRARPPPGPIGSVRALALRSKSSLSAVSSLQSFGAPGSGARAEAPQIRVRVASRSSGSRPPAGGDKAGQGDGAGGARGAVEGEDEKRAFYAGAKPESKAGRKEEDESLYDSDADTMEGWIDAIIQLHDMQHEERQALVVSNHYAGIFTSKRVILTYTSHEFRNLLLRDPSLKFSSLYGPRYATETVPDASLAPPLSAAAWMALQKRTRSAVNDTLQLVPGFALKTLFFEVRPLLRLLRRHASASLSSAASLGVNSFSSFASFREAAKTSLPSLKRERENGDKARCRQTRESEKEESDEEAEPDKLKLREEEKKGKERHSDACGAPSGQDRPVLTRPLKVFLLVASFPVRNSRVRVARAEIDDRAVEDLVTRKATKRVKIRGSVLPLGLSRLLRAFAFLGGVSLSPELGCPWRSGRLDAKLRPDGARPEEGCDALGCEKSDRGALSESGNKCLVLPDLSLLFVYKPQPHAGAPFADEELLLCAPHRLVNPQPPLLALPASEEARDHYPALALLDAAFLNSVREELSGVCCVGHSLTPAEGEILTTLCPLVAPRQALYALRDAKISTSFLRGLRVFSHLYPYRFHSAADDQISSSASSVLAALLDCLPPQHFVSQHFLHFAALARSLPVQSDLFPVFRPSWIQELKILTGSGIEYRAGRGARSRCDSGKGREDFVVFLGDAQLTKQEEDLQLALRSAFASRERCSLIRGENLFSSLDTLISVLHRLYPAPSAPAGMKQTAAARPLRRLSIFAVVTSPKLLALASSALASLGDDARYLGAVEERLWNTKTDFEASRGVGVDLRLVSPGWVYECYHAGSLRPPAAEVYHLPWLNAAERETGENEDLENRDTNNRADAGSPKSGRRRGEDQSEKSREDAKRGVKTESRRRSEGEKELALRLREQGSGETRDFDERRERSDGSAASGVSEGKPNEASSSLKLFPSLQLRDEAPYAHLPLWGWLLFVSSSISLDSREVAFLRRTRGLSLVSLPDNPLENPGIVQKSLLDFLQRKHQLPLSRIPAFLARLVVFAAVLVDPQKDARGAERPEGYPRKGNIGETGEAASLEDERTPKLAGRCSSFRRQRIEASASDPRRPGDPENAAAEMGSSIPRSGKASPKTRVTVPVSSLLLEDTPCRGTGRKTKGEAARETVCTDDANARNLRSRSPVCGSALDAREASPFSGSSATPPAKKASPKLASAGIRSRVSASTPSRPRSTRPGLSSPVHRDRAEASCASPRSAACAPGSCSSRTPPQRSRVASLRRGRIPGGVSSLSSSASPLSGCRLKASIDASQEAGQRGADERGKRISASPLSRKSRRRGSLRETEAVGQPAVPRAHFCPLASVISFYVKEKLVTVPGFPGIPVVRLGWVEEILRTRAFQSLRPYLLHAPKEEAPQRGKDVGDLWRNADNAGMRCADVRSVAGGEEEITPAGEDFVQSAEATRVQEAERVAADGAEGENSEAQTREEEKGRKKDEGESKERREKRRRRDGKGRDETRDLKLGQEVKRARKPTL</sequence>
<feature type="region of interest" description="Disordered" evidence="1">
    <location>
        <begin position="125"/>
        <end position="171"/>
    </location>
</feature>
<protein>
    <recommendedName>
        <fullName evidence="3">BRCT domain-containing protein</fullName>
    </recommendedName>
</protein>
<feature type="compositionally biased region" description="Low complexity" evidence="1">
    <location>
        <begin position="1742"/>
        <end position="1752"/>
    </location>
</feature>
<feature type="region of interest" description="Disordered" evidence="1">
    <location>
        <begin position="1"/>
        <end position="20"/>
    </location>
</feature>
<feature type="compositionally biased region" description="Basic and acidic residues" evidence="1">
    <location>
        <begin position="779"/>
        <end position="797"/>
    </location>
</feature>
<feature type="compositionally biased region" description="Basic and acidic residues" evidence="1">
    <location>
        <begin position="240"/>
        <end position="254"/>
    </location>
</feature>
<feature type="region of interest" description="Disordered" evidence="1">
    <location>
        <begin position="240"/>
        <end position="295"/>
    </location>
</feature>
<feature type="region of interest" description="Disordered" evidence="1">
    <location>
        <begin position="1312"/>
        <end position="1408"/>
    </location>
</feature>
<dbReference type="PANTHER" id="PTHR48125:SF10">
    <property type="entry name" value="OS12G0136300 PROTEIN"/>
    <property type="match status" value="1"/>
</dbReference>
<reference evidence="2" key="1">
    <citation type="journal article" date="2015" name="PLoS ONE">
        <title>Comprehensive Evaluation of Toxoplasma gondii VEG and Neospora caninum LIV Genomes with Tachyzoite Stage Transcriptome and Proteome Defines Novel Transcript Features.</title>
        <authorList>
            <person name="Ramaprasad A."/>
            <person name="Mourier T."/>
            <person name="Naeem R."/>
            <person name="Malas T.B."/>
            <person name="Moussa E."/>
            <person name="Panigrahi A."/>
            <person name="Vermont S.J."/>
            <person name="Otto T.D."/>
            <person name="Wastling J."/>
            <person name="Pain A."/>
        </authorList>
    </citation>
    <scope>NUCLEOTIDE SEQUENCE</scope>
    <source>
        <strain evidence="2">Liverpool</strain>
    </source>
</reference>
<feature type="compositionally biased region" description="Gly residues" evidence="1">
    <location>
        <begin position="542"/>
        <end position="554"/>
    </location>
</feature>
<evidence type="ECO:0000256" key="1">
    <source>
        <dbReference type="SAM" id="MobiDB-lite"/>
    </source>
</evidence>
<feature type="compositionally biased region" description="Basic and acidic residues" evidence="1">
    <location>
        <begin position="266"/>
        <end position="279"/>
    </location>
</feature>
<gene>
    <name evidence="2" type="ORF">BN1204_010575</name>
</gene>
<feature type="region of interest" description="Disordered" evidence="1">
    <location>
        <begin position="1646"/>
        <end position="1798"/>
    </location>
</feature>
<feature type="compositionally biased region" description="Basic and acidic residues" evidence="1">
    <location>
        <begin position="1312"/>
        <end position="1326"/>
    </location>
</feature>
<accession>A0A0F7U9X8</accession>
<evidence type="ECO:0008006" key="3">
    <source>
        <dbReference type="Google" id="ProtNLM"/>
    </source>
</evidence>
<feature type="region of interest" description="Disordered" evidence="1">
    <location>
        <begin position="1514"/>
        <end position="1622"/>
    </location>
</feature>
<feature type="compositionally biased region" description="Low complexity" evidence="1">
    <location>
        <begin position="527"/>
        <end position="541"/>
    </location>
</feature>
<proteinExistence type="predicted"/>
<feature type="compositionally biased region" description="Basic and acidic residues" evidence="1">
    <location>
        <begin position="1514"/>
        <end position="1523"/>
    </location>
</feature>
<feature type="compositionally biased region" description="Low complexity" evidence="1">
    <location>
        <begin position="1703"/>
        <end position="1721"/>
    </location>
</feature>
<feature type="compositionally biased region" description="Basic and acidic residues" evidence="1">
    <location>
        <begin position="1962"/>
        <end position="1977"/>
    </location>
</feature>
<evidence type="ECO:0000313" key="2">
    <source>
        <dbReference type="EMBL" id="CEL65202.1"/>
    </source>
</evidence>
<feature type="region of interest" description="Disordered" evidence="1">
    <location>
        <begin position="748"/>
        <end position="807"/>
    </location>
</feature>
<feature type="compositionally biased region" description="Basic and acidic residues" evidence="1">
    <location>
        <begin position="1934"/>
        <end position="1952"/>
    </location>
</feature>
<name>A0A0F7U9X8_NEOCL</name>
<dbReference type="EMBL" id="LN714478">
    <property type="protein sequence ID" value="CEL65202.1"/>
    <property type="molecule type" value="Genomic_DNA"/>
</dbReference>
<feature type="compositionally biased region" description="Low complexity" evidence="1">
    <location>
        <begin position="1653"/>
        <end position="1695"/>
    </location>
</feature>
<feature type="compositionally biased region" description="Basic and acidic residues" evidence="1">
    <location>
        <begin position="750"/>
        <end position="769"/>
    </location>
</feature>
<feature type="region of interest" description="Disordered" evidence="1">
    <location>
        <begin position="527"/>
        <end position="587"/>
    </location>
</feature>
<feature type="region of interest" description="Disordered" evidence="1">
    <location>
        <begin position="1898"/>
        <end position="1984"/>
    </location>
</feature>
<feature type="compositionally biased region" description="Low complexity" evidence="1">
    <location>
        <begin position="125"/>
        <end position="144"/>
    </location>
</feature>
<feature type="compositionally biased region" description="Basic and acidic residues" evidence="1">
    <location>
        <begin position="1338"/>
        <end position="1392"/>
    </location>
</feature>
<dbReference type="PANTHER" id="PTHR48125">
    <property type="entry name" value="LP07818P1"/>
    <property type="match status" value="1"/>
</dbReference>